<dbReference type="OrthoDB" id="4557152at2"/>
<dbReference type="Proteomes" id="UP000042997">
    <property type="component" value="Unassembled WGS sequence"/>
</dbReference>
<organism evidence="2 3">
    <name type="scientific">Rhodococcus ruber</name>
    <dbReference type="NCBI Taxonomy" id="1830"/>
    <lineage>
        <taxon>Bacteria</taxon>
        <taxon>Bacillati</taxon>
        <taxon>Actinomycetota</taxon>
        <taxon>Actinomycetes</taxon>
        <taxon>Mycobacteriales</taxon>
        <taxon>Nocardiaceae</taxon>
        <taxon>Rhodococcus</taxon>
    </lineage>
</organism>
<dbReference type="AlphaFoldDB" id="A0A098BRV1"/>
<evidence type="ECO:0000313" key="3">
    <source>
        <dbReference type="Proteomes" id="UP000042997"/>
    </source>
</evidence>
<protein>
    <submittedName>
        <fullName evidence="2">Putative membrane protein</fullName>
    </submittedName>
</protein>
<dbReference type="InterPro" id="IPR005530">
    <property type="entry name" value="SPW"/>
</dbReference>
<dbReference type="Pfam" id="PF03779">
    <property type="entry name" value="SPW"/>
    <property type="match status" value="1"/>
</dbReference>
<evidence type="ECO:0000259" key="1">
    <source>
        <dbReference type="Pfam" id="PF03779"/>
    </source>
</evidence>
<dbReference type="KEGG" id="rrz:CS378_18530"/>
<reference evidence="2 3" key="1">
    <citation type="journal article" date="2014" name="Genome Announc.">
        <title>Draft Genome Sequence of Propane- and Butane-Oxidizing Actinobacterium Rhodococcus ruber IEGM 231.</title>
        <authorList>
            <person name="Ivshina I.B."/>
            <person name="Kuyukina M.S."/>
            <person name="Krivoruchko A.V."/>
            <person name="Barbe V."/>
            <person name="Fischer C."/>
        </authorList>
    </citation>
    <scope>NUCLEOTIDE SEQUENCE [LARGE SCALE GENOMIC DNA]</scope>
</reference>
<proteinExistence type="predicted"/>
<dbReference type="eggNOG" id="ENOG5030XCY">
    <property type="taxonomic scope" value="Bacteria"/>
</dbReference>
<evidence type="ECO:0000313" key="2">
    <source>
        <dbReference type="EMBL" id="CDZ90441.1"/>
    </source>
</evidence>
<feature type="domain" description="SPW repeat-containing integral membrane" evidence="1">
    <location>
        <begin position="10"/>
        <end position="99"/>
    </location>
</feature>
<dbReference type="EMBL" id="CCSD01000085">
    <property type="protein sequence ID" value="CDZ90441.1"/>
    <property type="molecule type" value="Genomic_DNA"/>
</dbReference>
<accession>A0A098BRV1</accession>
<name>A0A098BRV1_9NOCA</name>
<dbReference type="RefSeq" id="WP_010594961.1">
    <property type="nucleotide sequence ID" value="NZ_CP024315.1"/>
</dbReference>
<gene>
    <name evidence="2" type="ORF">RHRU231_710119</name>
</gene>
<sequence length="128" mass="13269">MKISNSSAGAIALILGIVTMTASVWFDTTPVGSGVTLGLGAIAAIYALWSLIARDPTKDHWSLSVVGLILFISPWIGQFAGDGAAWTAWIAGALIMLVGGTAYLADESAGVTASTREEERRAYASTAH</sequence>